<comment type="similarity">
    <text evidence="12">Belongs to the krueppel C2H2-type zinc-finger protein family. Hic subfamily.</text>
</comment>
<evidence type="ECO:0000256" key="9">
    <source>
        <dbReference type="ARBA" id="ARBA00023163"/>
    </source>
</evidence>
<feature type="domain" description="C2H2-type" evidence="17">
    <location>
        <begin position="324"/>
        <end position="351"/>
    </location>
</feature>
<keyword evidence="7" id="KW-0805">Transcription regulation</keyword>
<dbReference type="PANTHER" id="PTHR24394:SF22">
    <property type="entry name" value="HYPERMETHYLATED IN CANCER 2 PROTEIN"/>
    <property type="match status" value="1"/>
</dbReference>
<dbReference type="GeneID" id="115827783"/>
<evidence type="ECO:0000256" key="15">
    <source>
        <dbReference type="SAM" id="MobiDB-lite"/>
    </source>
</evidence>
<dbReference type="GO" id="GO:0005634">
    <property type="term" value="C:nucleus"/>
    <property type="evidence" value="ECO:0007669"/>
    <property type="project" value="UniProtKB-SubCell"/>
</dbReference>
<dbReference type="RefSeq" id="XP_030647555.1">
    <property type="nucleotide sequence ID" value="XM_030791695.1"/>
</dbReference>
<dbReference type="FunFam" id="3.30.160.60:FF:000536">
    <property type="entry name" value="hypermethylated in cancer 2 protein-like"/>
    <property type="match status" value="1"/>
</dbReference>
<evidence type="ECO:0000256" key="10">
    <source>
        <dbReference type="ARBA" id="ARBA00023242"/>
    </source>
</evidence>
<feature type="compositionally biased region" description="Acidic residues" evidence="15">
    <location>
        <begin position="356"/>
        <end position="367"/>
    </location>
</feature>
<dbReference type="Gene3D" id="3.30.710.10">
    <property type="entry name" value="Potassium Channel Kv1.1, Chain A"/>
    <property type="match status" value="1"/>
</dbReference>
<evidence type="ECO:0000256" key="1">
    <source>
        <dbReference type="ARBA" id="ARBA00004123"/>
    </source>
</evidence>
<evidence type="ECO:0000313" key="19">
    <source>
        <dbReference type="RefSeq" id="XP_030647555.1"/>
    </source>
</evidence>
<accession>A0A6J2WTH4</accession>
<evidence type="ECO:0000259" key="16">
    <source>
        <dbReference type="PROSITE" id="PS50097"/>
    </source>
</evidence>
<dbReference type="InterPro" id="IPR000210">
    <property type="entry name" value="BTB/POZ_dom"/>
</dbReference>
<feature type="domain" description="C2H2-type" evidence="17">
    <location>
        <begin position="387"/>
        <end position="409"/>
    </location>
</feature>
<dbReference type="GO" id="GO:0008270">
    <property type="term" value="F:zinc ion binding"/>
    <property type="evidence" value="ECO:0007669"/>
    <property type="project" value="UniProtKB-KW"/>
</dbReference>
<name>A0A6J2WTH4_CHACN</name>
<dbReference type="Gene3D" id="3.30.160.60">
    <property type="entry name" value="Classic Zinc Finger"/>
    <property type="match status" value="4"/>
</dbReference>
<dbReference type="InParanoid" id="A0A6J2WTH4"/>
<keyword evidence="9" id="KW-0804">Transcription</keyword>
<keyword evidence="2" id="KW-0678">Repressor</keyword>
<evidence type="ECO:0000256" key="8">
    <source>
        <dbReference type="ARBA" id="ARBA00023125"/>
    </source>
</evidence>
<evidence type="ECO:0000256" key="2">
    <source>
        <dbReference type="ARBA" id="ARBA00022491"/>
    </source>
</evidence>
<reference evidence="19" key="1">
    <citation type="submission" date="2025-08" db="UniProtKB">
        <authorList>
            <consortium name="RefSeq"/>
        </authorList>
    </citation>
    <scope>IDENTIFICATION</scope>
</reference>
<dbReference type="SMART" id="SM00355">
    <property type="entry name" value="ZnF_C2H2"/>
    <property type="match status" value="5"/>
</dbReference>
<dbReference type="SMART" id="SM00225">
    <property type="entry name" value="BTB"/>
    <property type="match status" value="1"/>
</dbReference>
<proteinExistence type="inferred from homology"/>
<evidence type="ECO:0000256" key="7">
    <source>
        <dbReference type="ARBA" id="ARBA00023015"/>
    </source>
</evidence>
<dbReference type="PANTHER" id="PTHR24394">
    <property type="entry name" value="ZINC FINGER PROTEIN"/>
    <property type="match status" value="1"/>
</dbReference>
<dbReference type="GO" id="GO:0000981">
    <property type="term" value="F:DNA-binding transcription factor activity, RNA polymerase II-specific"/>
    <property type="evidence" value="ECO:0007669"/>
    <property type="project" value="TreeGrafter"/>
</dbReference>
<feature type="compositionally biased region" description="Basic and acidic residues" evidence="15">
    <location>
        <begin position="346"/>
        <end position="355"/>
    </location>
</feature>
<evidence type="ECO:0000256" key="12">
    <source>
        <dbReference type="ARBA" id="ARBA00060915"/>
    </source>
</evidence>
<dbReference type="Pfam" id="PF13894">
    <property type="entry name" value="zf-C2H2_4"/>
    <property type="match status" value="1"/>
</dbReference>
<comment type="function">
    <text evidence="11">Transcriptional repressor.</text>
</comment>
<keyword evidence="18" id="KW-1185">Reference proteome</keyword>
<feature type="domain" description="C2H2-type" evidence="17">
    <location>
        <begin position="415"/>
        <end position="442"/>
    </location>
</feature>
<feature type="domain" description="C2H2-type" evidence="17">
    <location>
        <begin position="443"/>
        <end position="470"/>
    </location>
</feature>
<evidence type="ECO:0000256" key="14">
    <source>
        <dbReference type="PROSITE-ProRule" id="PRU00042"/>
    </source>
</evidence>
<dbReference type="PROSITE" id="PS00028">
    <property type="entry name" value="ZINC_FINGER_C2H2_1"/>
    <property type="match status" value="5"/>
</dbReference>
<evidence type="ECO:0000256" key="5">
    <source>
        <dbReference type="ARBA" id="ARBA00022771"/>
    </source>
</evidence>
<dbReference type="OrthoDB" id="8922241at2759"/>
<evidence type="ECO:0000313" key="18">
    <source>
        <dbReference type="Proteomes" id="UP000504632"/>
    </source>
</evidence>
<protein>
    <recommendedName>
        <fullName evidence="13">Hypermethylated in cancer 2 protein</fullName>
    </recommendedName>
</protein>
<comment type="subcellular location">
    <subcellularLocation>
        <location evidence="1">Nucleus</location>
    </subcellularLocation>
</comment>
<dbReference type="PROSITE" id="PS50097">
    <property type="entry name" value="BTB"/>
    <property type="match status" value="1"/>
</dbReference>
<keyword evidence="10" id="KW-0539">Nucleus</keyword>
<dbReference type="GO" id="GO:0003677">
    <property type="term" value="F:DNA binding"/>
    <property type="evidence" value="ECO:0007669"/>
    <property type="project" value="UniProtKB-KW"/>
</dbReference>
<dbReference type="Pfam" id="PF00096">
    <property type="entry name" value="zf-C2H2"/>
    <property type="match status" value="3"/>
</dbReference>
<dbReference type="SUPFAM" id="SSF57667">
    <property type="entry name" value="beta-beta-alpha zinc fingers"/>
    <property type="match status" value="3"/>
</dbReference>
<dbReference type="SUPFAM" id="SSF54695">
    <property type="entry name" value="POZ domain"/>
    <property type="match status" value="1"/>
</dbReference>
<dbReference type="Proteomes" id="UP000504632">
    <property type="component" value="Chromosome 14"/>
</dbReference>
<feature type="domain" description="BTB" evidence="16">
    <location>
        <begin position="24"/>
        <end position="87"/>
    </location>
</feature>
<sequence>MELPNYAQQLLLQLNQQRSKGLLCDVIILVENSLFRAHKSVLAASSNYFKSLVLHDNLISLDTEMVEPAVFQHTLDFIYTGRLEDFEQKEGEQKLKALLSAANYLQLSDLAALCESRLSQNGMIQSRSTGGNFSRKPKLLSPLTPFPPASPNSLRLEDKEPLLDYEMLVSHKKKNLENSQCNVSNKQDDLGLDLSKKSIDDVMAQEPPQSSGAVVGNCKIGSAPLRSEVKSKPQKEEEEELLADGNVKEKNVCEKESSRDVYMVNGCRVASHSTQGFFSSSDPCREVKDYGGKGSEDRKLCKAKVNYVYRRGTFPKPSLNDNLYVCIPCGKGFPTAEKLNSHVQSHVDEDIHMKEEEEEEGDEEDEVKDLPSTASKPAVEVSDLRPFQCTSCSRSYKDPATLQQHEKTHWLCRSFSCDICGKMFTQRGTMTRHMRSHLGLKPFACEECGMRFTRQYRLTEHMRVHSGEKPYECQICGGKFTQQRNLISHLRMHTSSA</sequence>
<dbReference type="InterPro" id="IPR011333">
    <property type="entry name" value="SKP1/BTB/POZ_sf"/>
</dbReference>
<dbReference type="Pfam" id="PF00651">
    <property type="entry name" value="BTB"/>
    <property type="match status" value="1"/>
</dbReference>
<evidence type="ECO:0000256" key="4">
    <source>
        <dbReference type="ARBA" id="ARBA00022737"/>
    </source>
</evidence>
<keyword evidence="4" id="KW-0677">Repeat</keyword>
<keyword evidence="8" id="KW-0238">DNA-binding</keyword>
<keyword evidence="3" id="KW-0479">Metal-binding</keyword>
<feature type="region of interest" description="Disordered" evidence="15">
    <location>
        <begin position="346"/>
        <end position="375"/>
    </location>
</feature>
<dbReference type="FunFam" id="3.30.160.60:FF:000746">
    <property type="entry name" value="hypermethylated in cancer 2 protein-like"/>
    <property type="match status" value="1"/>
</dbReference>
<evidence type="ECO:0000256" key="13">
    <source>
        <dbReference type="ARBA" id="ARBA00071114"/>
    </source>
</evidence>
<dbReference type="InterPro" id="IPR036236">
    <property type="entry name" value="Znf_C2H2_sf"/>
</dbReference>
<dbReference type="FunFam" id="3.30.160.60:FF:000195">
    <property type="entry name" value="Hypermethylated in cancer 1 protein-like"/>
    <property type="match status" value="1"/>
</dbReference>
<evidence type="ECO:0000256" key="3">
    <source>
        <dbReference type="ARBA" id="ARBA00022723"/>
    </source>
</evidence>
<evidence type="ECO:0000256" key="6">
    <source>
        <dbReference type="ARBA" id="ARBA00022833"/>
    </source>
</evidence>
<feature type="domain" description="C2H2-type" evidence="17">
    <location>
        <begin position="471"/>
        <end position="497"/>
    </location>
</feature>
<dbReference type="FunFam" id="3.30.710.10:FF:000032">
    <property type="entry name" value="hypermethylated in cancer 2 protein-like"/>
    <property type="match status" value="1"/>
</dbReference>
<gene>
    <name evidence="19" type="primary">LOC115827783</name>
</gene>
<evidence type="ECO:0000256" key="11">
    <source>
        <dbReference type="ARBA" id="ARBA00057867"/>
    </source>
</evidence>
<dbReference type="InterPro" id="IPR013087">
    <property type="entry name" value="Znf_C2H2_type"/>
</dbReference>
<organism evidence="18 19">
    <name type="scientific">Chanos chanos</name>
    <name type="common">Milkfish</name>
    <name type="synonym">Mugil chanos</name>
    <dbReference type="NCBI Taxonomy" id="29144"/>
    <lineage>
        <taxon>Eukaryota</taxon>
        <taxon>Metazoa</taxon>
        <taxon>Chordata</taxon>
        <taxon>Craniata</taxon>
        <taxon>Vertebrata</taxon>
        <taxon>Euteleostomi</taxon>
        <taxon>Actinopterygii</taxon>
        <taxon>Neopterygii</taxon>
        <taxon>Teleostei</taxon>
        <taxon>Ostariophysi</taxon>
        <taxon>Gonorynchiformes</taxon>
        <taxon>Chanidae</taxon>
        <taxon>Chanos</taxon>
    </lineage>
</organism>
<evidence type="ECO:0000259" key="17">
    <source>
        <dbReference type="PROSITE" id="PS50157"/>
    </source>
</evidence>
<keyword evidence="5 14" id="KW-0863">Zinc-finger</keyword>
<dbReference type="AlphaFoldDB" id="A0A6J2WTH4"/>
<keyword evidence="6" id="KW-0862">Zinc</keyword>
<dbReference type="PROSITE" id="PS50157">
    <property type="entry name" value="ZINC_FINGER_C2H2_2"/>
    <property type="match status" value="5"/>
</dbReference>